<dbReference type="Proteomes" id="UP000315647">
    <property type="component" value="Chromosome"/>
</dbReference>
<evidence type="ECO:0000313" key="2">
    <source>
        <dbReference type="EMBL" id="QDT24771.1"/>
    </source>
</evidence>
<gene>
    <name evidence="2" type="ORF">Enr10x_00620</name>
</gene>
<dbReference type="EMBL" id="CP037421">
    <property type="protein sequence ID" value="QDT24771.1"/>
    <property type="molecule type" value="Genomic_DNA"/>
</dbReference>
<keyword evidence="1" id="KW-1133">Transmembrane helix</keyword>
<evidence type="ECO:0008006" key="4">
    <source>
        <dbReference type="Google" id="ProtNLM"/>
    </source>
</evidence>
<dbReference type="Gene3D" id="2.60.40.1120">
    <property type="entry name" value="Carboxypeptidase-like, regulatory domain"/>
    <property type="match status" value="1"/>
</dbReference>
<evidence type="ECO:0000313" key="3">
    <source>
        <dbReference type="Proteomes" id="UP000315647"/>
    </source>
</evidence>
<dbReference type="SUPFAM" id="SSF49464">
    <property type="entry name" value="Carboxypeptidase regulatory domain-like"/>
    <property type="match status" value="1"/>
</dbReference>
<name>A0A517PZG5_9PLAN</name>
<reference evidence="2 3" key="1">
    <citation type="submission" date="2019-03" db="EMBL/GenBank/DDBJ databases">
        <title>Deep-cultivation of Planctomycetes and their phenomic and genomic characterization uncovers novel biology.</title>
        <authorList>
            <person name="Wiegand S."/>
            <person name="Jogler M."/>
            <person name="Boedeker C."/>
            <person name="Pinto D."/>
            <person name="Vollmers J."/>
            <person name="Rivas-Marin E."/>
            <person name="Kohn T."/>
            <person name="Peeters S.H."/>
            <person name="Heuer A."/>
            <person name="Rast P."/>
            <person name="Oberbeckmann S."/>
            <person name="Bunk B."/>
            <person name="Jeske O."/>
            <person name="Meyerdierks A."/>
            <person name="Storesund J.E."/>
            <person name="Kallscheuer N."/>
            <person name="Luecker S."/>
            <person name="Lage O.M."/>
            <person name="Pohl T."/>
            <person name="Merkel B.J."/>
            <person name="Hornburger P."/>
            <person name="Mueller R.-W."/>
            <person name="Bruemmer F."/>
            <person name="Labrenz M."/>
            <person name="Spormann A.M."/>
            <person name="Op den Camp H."/>
            <person name="Overmann J."/>
            <person name="Amann R."/>
            <person name="Jetten M.S.M."/>
            <person name="Mascher T."/>
            <person name="Medema M.H."/>
            <person name="Devos D.P."/>
            <person name="Kaster A.-K."/>
            <person name="Ovreas L."/>
            <person name="Rohde M."/>
            <person name="Galperin M.Y."/>
            <person name="Jogler C."/>
        </authorList>
    </citation>
    <scope>NUCLEOTIDE SEQUENCE [LARGE SCALE GENOMIC DNA]</scope>
    <source>
        <strain evidence="2 3">Enr10</strain>
    </source>
</reference>
<organism evidence="2 3">
    <name type="scientific">Gimesia panareensis</name>
    <dbReference type="NCBI Taxonomy" id="2527978"/>
    <lineage>
        <taxon>Bacteria</taxon>
        <taxon>Pseudomonadati</taxon>
        <taxon>Planctomycetota</taxon>
        <taxon>Planctomycetia</taxon>
        <taxon>Planctomycetales</taxon>
        <taxon>Planctomycetaceae</taxon>
        <taxon>Gimesia</taxon>
    </lineage>
</organism>
<dbReference type="RefSeq" id="WP_145447805.1">
    <property type="nucleotide sequence ID" value="NZ_CP037421.1"/>
</dbReference>
<proteinExistence type="predicted"/>
<dbReference type="InterPro" id="IPR047928">
    <property type="entry name" value="Perm_prefix_1"/>
</dbReference>
<keyword evidence="1" id="KW-0472">Membrane</keyword>
<keyword evidence="1" id="KW-0812">Transmembrane</keyword>
<sequence>MIRIWFNTLLAYLQAPLQTHADRERQEIREEIAFHLSASAEAHQQGGKDPRQSQMLALEEFGDTNHIEQECCNVSLSQHFFWHRLHQLLTLVLIAAVGYFCWFLISDRGTQPAKSATLAPSGFTIAETNGNLTGKVVDTAGEPVSGAHVLAVVKTWPGGAFRQNSFAALTDEEGTFQIDSVYPPGEKYAVQIAAIAEDYLFQSQYISLRQGSLEPFRFELQQSTPLRLRFETEAGAPLEGVSAFPFERTEKNGPEHCIYFCSAKPIIRTSDGEGMVSLSHFQPEEQASVYVRFPGQEWETRQLVIPRGSEPLIITPTDSNQAEGG</sequence>
<keyword evidence="3" id="KW-1185">Reference proteome</keyword>
<dbReference type="InterPro" id="IPR008969">
    <property type="entry name" value="CarboxyPept-like_regulatory"/>
</dbReference>
<evidence type="ECO:0000256" key="1">
    <source>
        <dbReference type="SAM" id="Phobius"/>
    </source>
</evidence>
<dbReference type="NCBIfam" id="NF038403">
    <property type="entry name" value="perm_prefix_1"/>
    <property type="match status" value="1"/>
</dbReference>
<protein>
    <recommendedName>
        <fullName evidence="4">Carboxypeptidase regulatory-like domain-containing protein</fullName>
    </recommendedName>
</protein>
<dbReference type="AlphaFoldDB" id="A0A517PZG5"/>
<accession>A0A517PZG5</accession>
<feature type="transmembrane region" description="Helical" evidence="1">
    <location>
        <begin position="88"/>
        <end position="105"/>
    </location>
</feature>